<dbReference type="SUPFAM" id="SSF54427">
    <property type="entry name" value="NTF2-like"/>
    <property type="match status" value="1"/>
</dbReference>
<evidence type="ECO:0000259" key="3">
    <source>
        <dbReference type="Pfam" id="PF14534"/>
    </source>
</evidence>
<dbReference type="Proteomes" id="UP001500936">
    <property type="component" value="Unassembled WGS sequence"/>
</dbReference>
<keyword evidence="5" id="KW-1185">Reference proteome</keyword>
<reference evidence="5" key="1">
    <citation type="journal article" date="2019" name="Int. J. Syst. Evol. Microbiol.">
        <title>The Global Catalogue of Microorganisms (GCM) 10K type strain sequencing project: providing services to taxonomists for standard genome sequencing and annotation.</title>
        <authorList>
            <consortium name="The Broad Institute Genomics Platform"/>
            <consortium name="The Broad Institute Genome Sequencing Center for Infectious Disease"/>
            <person name="Wu L."/>
            <person name="Ma J."/>
        </authorList>
    </citation>
    <scope>NUCLEOTIDE SEQUENCE [LARGE SCALE GENOMIC DNA]</scope>
    <source>
        <strain evidence="5">JCM 17925</strain>
    </source>
</reference>
<feature type="chain" id="PRO_5047166959" description="DUF4440 domain-containing protein" evidence="2">
    <location>
        <begin position="24"/>
        <end position="187"/>
    </location>
</feature>
<feature type="domain" description="DUF4440" evidence="3">
    <location>
        <begin position="35"/>
        <end position="134"/>
    </location>
</feature>
<name>A0ABP8K208_9BACT</name>
<keyword evidence="1" id="KW-0812">Transmembrane</keyword>
<feature type="transmembrane region" description="Helical" evidence="1">
    <location>
        <begin position="153"/>
        <end position="171"/>
    </location>
</feature>
<organism evidence="4 5">
    <name type="scientific">Nibrella viscosa</name>
    <dbReference type="NCBI Taxonomy" id="1084524"/>
    <lineage>
        <taxon>Bacteria</taxon>
        <taxon>Pseudomonadati</taxon>
        <taxon>Bacteroidota</taxon>
        <taxon>Cytophagia</taxon>
        <taxon>Cytophagales</taxon>
        <taxon>Spirosomataceae</taxon>
        <taxon>Nibrella</taxon>
    </lineage>
</organism>
<evidence type="ECO:0000313" key="5">
    <source>
        <dbReference type="Proteomes" id="UP001500936"/>
    </source>
</evidence>
<dbReference type="InterPro" id="IPR027843">
    <property type="entry name" value="DUF4440"/>
</dbReference>
<keyword evidence="2" id="KW-0732">Signal</keyword>
<accession>A0ABP8K208</accession>
<evidence type="ECO:0000256" key="1">
    <source>
        <dbReference type="SAM" id="Phobius"/>
    </source>
</evidence>
<dbReference type="Gene3D" id="3.10.450.50">
    <property type="match status" value="1"/>
</dbReference>
<dbReference type="Pfam" id="PF14534">
    <property type="entry name" value="DUF4440"/>
    <property type="match status" value="1"/>
</dbReference>
<proteinExistence type="predicted"/>
<feature type="signal peptide" evidence="2">
    <location>
        <begin position="1"/>
        <end position="23"/>
    </location>
</feature>
<sequence>MKPKYILLLLLVSFLIGNRPARAQENSQLVKQHAIDWMQALERKDFTALNNYLAAEYTLGGVGDGETVSRATWLKNAQEMDWSNTHYHFMKVHMKGDSAAMVNSRMSFKVSRVPFTITSNIIDFWVYRDGRWQITQRLVGGDSLTDLINMTKGFLAGIAVALAGFWISRLLKRRNKRPAIGTTPAVG</sequence>
<evidence type="ECO:0000313" key="4">
    <source>
        <dbReference type="EMBL" id="GAA4399488.1"/>
    </source>
</evidence>
<dbReference type="RefSeq" id="WP_345264840.1">
    <property type="nucleotide sequence ID" value="NZ_BAABHB010000002.1"/>
</dbReference>
<keyword evidence="1" id="KW-0472">Membrane</keyword>
<dbReference type="InterPro" id="IPR032710">
    <property type="entry name" value="NTF2-like_dom_sf"/>
</dbReference>
<evidence type="ECO:0000256" key="2">
    <source>
        <dbReference type="SAM" id="SignalP"/>
    </source>
</evidence>
<keyword evidence="1" id="KW-1133">Transmembrane helix</keyword>
<dbReference type="EMBL" id="BAABHB010000002">
    <property type="protein sequence ID" value="GAA4399488.1"/>
    <property type="molecule type" value="Genomic_DNA"/>
</dbReference>
<gene>
    <name evidence="4" type="ORF">GCM10023187_11400</name>
</gene>
<protein>
    <recommendedName>
        <fullName evidence="3">DUF4440 domain-containing protein</fullName>
    </recommendedName>
</protein>
<comment type="caution">
    <text evidence="4">The sequence shown here is derived from an EMBL/GenBank/DDBJ whole genome shotgun (WGS) entry which is preliminary data.</text>
</comment>